<evidence type="ECO:0000313" key="3">
    <source>
        <dbReference type="EMBL" id="VFB16460.1"/>
    </source>
</evidence>
<feature type="region of interest" description="Disordered" evidence="1">
    <location>
        <begin position="152"/>
        <end position="203"/>
    </location>
</feature>
<comment type="caution">
    <text evidence="3">The sequence shown here is derived from an EMBL/GenBank/DDBJ whole genome shotgun (WGS) entry which is preliminary data.</text>
</comment>
<feature type="compositionally biased region" description="Polar residues" evidence="1">
    <location>
        <begin position="181"/>
        <end position="203"/>
    </location>
</feature>
<sequence>MEKLLDFLKTTTRREKTLLIVFFCVILVFLYLQFLARPLEETIYAKERQDSSQIEGPKKKYTEEDISSVLHKIQANPQVQNYQELGRSFVEEDHLTMEVDFSLKMQKDQLASFIRFLEKNYEVQEKKIEVKGDWTDMEVKIHFPLKFKQISKEDPLPSQAQASPKPVDPEKAKGLALVETKSPSPAMGQNPSQVPAQPQTTGQGKILKTRVQVKALTSPEKKISKPKAQVKESPLKIQETYKPMDQETKLQTMSLWSQDLLNTEANVQFKSLNLEGPRFLNPILREEENLAFSYLNERGEEGILRLTFEPVRIENLLLTCQVAGLPDTWVLYIKDGRENAAFLWDKEAWSGQWVYGLDFQVKKQDFVDIIEIKAYQ</sequence>
<proteinExistence type="predicted"/>
<reference evidence="3 4" key="1">
    <citation type="submission" date="2019-02" db="EMBL/GenBank/DDBJ databases">
        <authorList>
            <consortium name="Pathogen Informatics"/>
        </authorList>
    </citation>
    <scope>NUCLEOTIDE SEQUENCE [LARGE SCALE GENOMIC DNA]</scope>
    <source>
        <strain evidence="3 4">3012STDY7089603</strain>
    </source>
</reference>
<dbReference type="Proteomes" id="UP000377798">
    <property type="component" value="Unassembled WGS sequence"/>
</dbReference>
<dbReference type="AlphaFoldDB" id="A0A8H2MF19"/>
<accession>A0A8H2MF19</accession>
<gene>
    <name evidence="3" type="ORF">NCTC13150_00987</name>
</gene>
<keyword evidence="2" id="KW-0812">Transmembrane</keyword>
<name>A0A8H2MF19_9FIRM</name>
<keyword evidence="2" id="KW-0472">Membrane</keyword>
<dbReference type="EMBL" id="CAACYI010000001">
    <property type="protein sequence ID" value="VFB16460.1"/>
    <property type="molecule type" value="Genomic_DNA"/>
</dbReference>
<evidence type="ECO:0000256" key="1">
    <source>
        <dbReference type="SAM" id="MobiDB-lite"/>
    </source>
</evidence>
<dbReference type="RefSeq" id="WP_131749073.1">
    <property type="nucleotide sequence ID" value="NZ_CAACYI010000001.1"/>
</dbReference>
<keyword evidence="2" id="KW-1133">Transmembrane helix</keyword>
<evidence type="ECO:0000256" key="2">
    <source>
        <dbReference type="SAM" id="Phobius"/>
    </source>
</evidence>
<evidence type="ECO:0000313" key="4">
    <source>
        <dbReference type="Proteomes" id="UP000377798"/>
    </source>
</evidence>
<keyword evidence="4" id="KW-1185">Reference proteome</keyword>
<protein>
    <submittedName>
        <fullName evidence="3">Uncharacterized protein</fullName>
    </submittedName>
</protein>
<organism evidence="3 4">
    <name type="scientific">Urinicoccus massiliensis</name>
    <dbReference type="NCBI Taxonomy" id="1723382"/>
    <lineage>
        <taxon>Bacteria</taxon>
        <taxon>Bacillati</taxon>
        <taxon>Bacillota</taxon>
        <taxon>Tissierellia</taxon>
        <taxon>Tissierellales</taxon>
        <taxon>Peptoniphilaceae</taxon>
        <taxon>Urinicoccus</taxon>
    </lineage>
</organism>
<feature type="transmembrane region" description="Helical" evidence="2">
    <location>
        <begin position="18"/>
        <end position="36"/>
    </location>
</feature>